<dbReference type="EMBL" id="CP045921">
    <property type="protein sequence ID" value="QHN43106.1"/>
    <property type="molecule type" value="Genomic_DNA"/>
</dbReference>
<organism evidence="2 3">
    <name type="scientific">Candidatus Mycosynbacter amalyticus</name>
    <dbReference type="NCBI Taxonomy" id="2665156"/>
    <lineage>
        <taxon>Bacteria</taxon>
        <taxon>Candidatus Saccharimonadota</taxon>
        <taxon>Candidatus Saccharimonadota incertae sedis</taxon>
        <taxon>Candidatus Mycosynbacter</taxon>
    </lineage>
</organism>
<gene>
    <name evidence="2" type="ORF">GII36_04600</name>
</gene>
<dbReference type="AlphaFoldDB" id="A0A857MKL6"/>
<accession>A0A857MKL6</accession>
<dbReference type="Pfam" id="PF07963">
    <property type="entry name" value="N_methyl"/>
    <property type="match status" value="1"/>
</dbReference>
<sequence length="341" mass="36936">MPLAPLSCLTVKKKPTRALSVHLSKQCGHFRHEVVVVATYLSKSYRQSNMGSPASVTQWSMPPMSSRPRQRHGFTVPELLVAITISGIILVGLISLFVGLANNSAAVIKTSDQIRNNNTVISSIESDMRLTKSFRATASLADGDSTASPIQPSGWVFRGIDSNSRILILQTYATTTNSKADERQIVYRDDGLGGCPVGLNPVYNNIIYFLKDDTLYRRTLVEATPPPSTQYCGSTPTDSVATISQKQTCTDGQASGMPSNCREKDVALAKGITQFSIQYYQNPSDSTTLNSVYSMTDTDANTALSGTSSLRIDVTTKGEPTANIADIASYRRLSKGALRVF</sequence>
<name>A0A857MKL6_9BACT</name>
<dbReference type="InterPro" id="IPR012902">
    <property type="entry name" value="N_methyl_site"/>
</dbReference>
<keyword evidence="1" id="KW-0812">Transmembrane</keyword>
<dbReference type="KEGG" id="mama:GII36_04600"/>
<evidence type="ECO:0000313" key="2">
    <source>
        <dbReference type="EMBL" id="QHN43106.1"/>
    </source>
</evidence>
<keyword evidence="1" id="KW-1133">Transmembrane helix</keyword>
<keyword evidence="3" id="KW-1185">Reference proteome</keyword>
<proteinExistence type="predicted"/>
<dbReference type="NCBIfam" id="TIGR02532">
    <property type="entry name" value="IV_pilin_GFxxxE"/>
    <property type="match status" value="1"/>
</dbReference>
<dbReference type="Proteomes" id="UP001059824">
    <property type="component" value="Chromosome"/>
</dbReference>
<evidence type="ECO:0000313" key="3">
    <source>
        <dbReference type="Proteomes" id="UP001059824"/>
    </source>
</evidence>
<feature type="transmembrane region" description="Helical" evidence="1">
    <location>
        <begin position="79"/>
        <end position="101"/>
    </location>
</feature>
<protein>
    <submittedName>
        <fullName evidence="2">Prepilin-type N-terminal cleavage/methylation domain-containing protein</fullName>
    </submittedName>
</protein>
<reference evidence="2" key="1">
    <citation type="journal article" date="2021" name="Nat. Microbiol.">
        <title>Cocultivation of an ultrasmall environmental parasitic bacterium with lytic ability against bacteria associated with wastewater foams.</title>
        <authorList>
            <person name="Batinovic S."/>
            <person name="Rose J.J.A."/>
            <person name="Ratcliffe J."/>
            <person name="Seviour R.J."/>
            <person name="Petrovski S."/>
        </authorList>
    </citation>
    <scope>NUCLEOTIDE SEQUENCE</scope>
    <source>
        <strain evidence="2">JR1</strain>
    </source>
</reference>
<evidence type="ECO:0000256" key="1">
    <source>
        <dbReference type="SAM" id="Phobius"/>
    </source>
</evidence>
<keyword evidence="1" id="KW-0472">Membrane</keyword>